<reference evidence="4" key="1">
    <citation type="submission" date="2021-08" db="EMBL/GenBank/DDBJ databases">
        <title>Whole genome sequencing of non-tuberculosis mycobacteria type-strains.</title>
        <authorList>
            <person name="Igarashi Y."/>
            <person name="Osugi A."/>
            <person name="Mitarai S."/>
        </authorList>
    </citation>
    <scope>NUCLEOTIDE SEQUENCE</scope>
    <source>
        <strain evidence="4">JCM 30995</strain>
    </source>
</reference>
<sequence length="431" mass="45506">MRPPEAGTAALPVAAISLFVGKGGVGKSTCAAATAVSLACAGDRVLLISTDQAHSVGDVLGLPVPPSGARDPIPVAVDDAGAGGGRLDVLALDTLALLERHWAGVVDVLAVRFPESDLGSVAPEELSALPGVQEVLGLHEVGELADSGQWDRVVVDCASTADAMRMLTLPATVALYAERSWPRHRRLSGTEDPRSTALVELIERISRAAERLAERLTDETTVTAHLVLTAERVVAAEAIRTLGALSLTGVRVAELIVNQILLQDDSYVYTNLPAHPAFDWYAERIGEQSSVLEEVDRAIGDVAMVLVPHLAGEPIGPKALGDLLANSRRRDGSAPPGPVRPVVDRESGSGLGAVYRLRLELPQVDSGALSLGRSGDDLIIGAGGTRRRVRLASVLRRCTVVDATLRGSELTVRFRPDPDVWPVTGDEEVRR</sequence>
<dbReference type="InterPro" id="IPR008978">
    <property type="entry name" value="HSP20-like_chaperone"/>
</dbReference>
<dbReference type="Pfam" id="PF02374">
    <property type="entry name" value="ArsA_ATPase"/>
    <property type="match status" value="1"/>
</dbReference>
<dbReference type="InterPro" id="IPR025723">
    <property type="entry name" value="ArsA/GET3_ATPase-like"/>
</dbReference>
<evidence type="ECO:0000259" key="2">
    <source>
        <dbReference type="Pfam" id="PF02374"/>
    </source>
</evidence>
<dbReference type="Gene3D" id="3.40.50.300">
    <property type="entry name" value="P-loop containing nucleotide triphosphate hydrolases"/>
    <property type="match status" value="1"/>
</dbReference>
<dbReference type="SUPFAM" id="SSF52540">
    <property type="entry name" value="P-loop containing nucleoside triphosphate hydrolases"/>
    <property type="match status" value="1"/>
</dbReference>
<dbReference type="PANTHER" id="PTHR10803:SF3">
    <property type="entry name" value="ATPASE GET3"/>
    <property type="match status" value="1"/>
</dbReference>
<proteinExistence type="inferred from homology"/>
<organism evidence="4 5">
    <name type="scientific">Mycolicibacter heraklionensis</name>
    <dbReference type="NCBI Taxonomy" id="512402"/>
    <lineage>
        <taxon>Bacteria</taxon>
        <taxon>Bacillati</taxon>
        <taxon>Actinomycetota</taxon>
        <taxon>Actinomycetes</taxon>
        <taxon>Mycobacteriales</taxon>
        <taxon>Mycobacteriaceae</taxon>
        <taxon>Mycolicibacter</taxon>
    </lineage>
</organism>
<dbReference type="InterPro" id="IPR027417">
    <property type="entry name" value="P-loop_NTPase"/>
</dbReference>
<dbReference type="GO" id="GO:0005524">
    <property type="term" value="F:ATP binding"/>
    <property type="evidence" value="ECO:0007669"/>
    <property type="project" value="InterPro"/>
</dbReference>
<dbReference type="Gene3D" id="2.60.40.790">
    <property type="match status" value="1"/>
</dbReference>
<dbReference type="CDD" id="cd02035">
    <property type="entry name" value="ArsA"/>
    <property type="match status" value="1"/>
</dbReference>
<feature type="domain" description="ArsA HSP20-like" evidence="3">
    <location>
        <begin position="354"/>
        <end position="414"/>
    </location>
</feature>
<dbReference type="InterPro" id="IPR040612">
    <property type="entry name" value="ArsA_HSP20-like"/>
</dbReference>
<evidence type="ECO:0000313" key="4">
    <source>
        <dbReference type="EMBL" id="QZA09440.1"/>
    </source>
</evidence>
<comment type="similarity">
    <text evidence="1">Belongs to the arsA ATPase family.</text>
</comment>
<protein>
    <submittedName>
        <fullName evidence="4">ArsA family ATPase</fullName>
    </submittedName>
</protein>
<dbReference type="GO" id="GO:0016887">
    <property type="term" value="F:ATP hydrolysis activity"/>
    <property type="evidence" value="ECO:0007669"/>
    <property type="project" value="InterPro"/>
</dbReference>
<gene>
    <name evidence="4" type="ORF">K3U94_09525</name>
</gene>
<dbReference type="PANTHER" id="PTHR10803">
    <property type="entry name" value="ARSENICAL PUMP-DRIVING ATPASE ARSENITE-TRANSLOCATING ATPASE"/>
    <property type="match status" value="1"/>
</dbReference>
<dbReference type="EMBL" id="CP080997">
    <property type="protein sequence ID" value="QZA09440.1"/>
    <property type="molecule type" value="Genomic_DNA"/>
</dbReference>
<dbReference type="Pfam" id="PF17886">
    <property type="entry name" value="ArsA_HSP20"/>
    <property type="match status" value="1"/>
</dbReference>
<dbReference type="KEGG" id="mher:K3U94_09525"/>
<dbReference type="Proteomes" id="UP000825008">
    <property type="component" value="Chromosome"/>
</dbReference>
<accession>A0A9X7ZHW8</accession>
<dbReference type="InterPro" id="IPR016300">
    <property type="entry name" value="ATPase_ArsA/GET3"/>
</dbReference>
<name>A0A9X7ZHW8_9MYCO</name>
<evidence type="ECO:0000256" key="1">
    <source>
        <dbReference type="ARBA" id="ARBA00011040"/>
    </source>
</evidence>
<evidence type="ECO:0000259" key="3">
    <source>
        <dbReference type="Pfam" id="PF17886"/>
    </source>
</evidence>
<evidence type="ECO:0000313" key="5">
    <source>
        <dbReference type="Proteomes" id="UP000825008"/>
    </source>
</evidence>
<dbReference type="AlphaFoldDB" id="A0A9X7ZHW8"/>
<feature type="domain" description="ArsA/GET3 Anion-transporting ATPase-like" evidence="2">
    <location>
        <begin position="18"/>
        <end position="322"/>
    </location>
</feature>